<dbReference type="InterPro" id="IPR001173">
    <property type="entry name" value="Glyco_trans_2-like"/>
</dbReference>
<name>A0ABP4P5S9_9ACTN</name>
<dbReference type="PANTHER" id="PTHR10859:SF91">
    <property type="entry name" value="DOLICHYL-PHOSPHATE BETA-GLUCOSYLTRANSFERASE"/>
    <property type="match status" value="1"/>
</dbReference>
<dbReference type="EMBL" id="BAAAQD010000051">
    <property type="protein sequence ID" value="GAA1574117.1"/>
    <property type="molecule type" value="Genomic_DNA"/>
</dbReference>
<dbReference type="RefSeq" id="WP_344515035.1">
    <property type="nucleotide sequence ID" value="NZ_BAAAQD010000051.1"/>
</dbReference>
<comment type="caution">
    <text evidence="2">The sequence shown here is derived from an EMBL/GenBank/DDBJ whole genome shotgun (WGS) entry which is preliminary data.</text>
</comment>
<dbReference type="Pfam" id="PF00535">
    <property type="entry name" value="Glycos_transf_2"/>
    <property type="match status" value="1"/>
</dbReference>
<dbReference type="InterPro" id="IPR029044">
    <property type="entry name" value="Nucleotide-diphossugar_trans"/>
</dbReference>
<evidence type="ECO:0000313" key="3">
    <source>
        <dbReference type="Proteomes" id="UP001501470"/>
    </source>
</evidence>
<feature type="domain" description="Glycosyltransferase 2-like" evidence="1">
    <location>
        <begin position="38"/>
        <end position="178"/>
    </location>
</feature>
<sequence length="290" mass="31487">MRLQQRGSQEDSERSVEARAVGGSLISDVARPAVDLEIIIPAYNEETRLGATLRDLANKTARLPWSVGIVVVDNGSTDRTADVADHACDGLRVHVIGCSRQGKGAAVRRGILTSRARWVGFCDADSSTPADLIPGVVGLLSAGHRIIVGSRYCSGGRLLVRQPLIRRMGSIGFRSLSRGMVGDLSDTQCGFKFFQAPLARQLFMQSRLSGFAFDLELLALAHRANIPITELPVDWTERGGSTLRLVRDGARAYLELISLRILGSGPGDPLVLRPAIIAQPRERERMLLEP</sequence>
<evidence type="ECO:0000313" key="2">
    <source>
        <dbReference type="EMBL" id="GAA1574117.1"/>
    </source>
</evidence>
<dbReference type="Gene3D" id="3.90.550.10">
    <property type="entry name" value="Spore Coat Polysaccharide Biosynthesis Protein SpsA, Chain A"/>
    <property type="match status" value="1"/>
</dbReference>
<evidence type="ECO:0000259" key="1">
    <source>
        <dbReference type="Pfam" id="PF00535"/>
    </source>
</evidence>
<keyword evidence="3" id="KW-1185">Reference proteome</keyword>
<organism evidence="2 3">
    <name type="scientific">Dactylosporangium maewongense</name>
    <dbReference type="NCBI Taxonomy" id="634393"/>
    <lineage>
        <taxon>Bacteria</taxon>
        <taxon>Bacillati</taxon>
        <taxon>Actinomycetota</taxon>
        <taxon>Actinomycetes</taxon>
        <taxon>Micromonosporales</taxon>
        <taxon>Micromonosporaceae</taxon>
        <taxon>Dactylosporangium</taxon>
    </lineage>
</organism>
<reference evidence="3" key="1">
    <citation type="journal article" date="2019" name="Int. J. Syst. Evol. Microbiol.">
        <title>The Global Catalogue of Microorganisms (GCM) 10K type strain sequencing project: providing services to taxonomists for standard genome sequencing and annotation.</title>
        <authorList>
            <consortium name="The Broad Institute Genomics Platform"/>
            <consortium name="The Broad Institute Genome Sequencing Center for Infectious Disease"/>
            <person name="Wu L."/>
            <person name="Ma J."/>
        </authorList>
    </citation>
    <scope>NUCLEOTIDE SEQUENCE [LARGE SCALE GENOMIC DNA]</scope>
    <source>
        <strain evidence="3">JCM 15933</strain>
    </source>
</reference>
<gene>
    <name evidence="2" type="ORF">GCM10009827_115000</name>
</gene>
<dbReference type="Proteomes" id="UP001501470">
    <property type="component" value="Unassembled WGS sequence"/>
</dbReference>
<accession>A0ABP4P5S9</accession>
<dbReference type="PANTHER" id="PTHR10859">
    <property type="entry name" value="GLYCOSYL TRANSFERASE"/>
    <property type="match status" value="1"/>
</dbReference>
<protein>
    <submittedName>
        <fullName evidence="2">Glycosyltransferase family 2 protein</fullName>
    </submittedName>
</protein>
<proteinExistence type="predicted"/>
<dbReference type="SUPFAM" id="SSF53448">
    <property type="entry name" value="Nucleotide-diphospho-sugar transferases"/>
    <property type="match status" value="1"/>
</dbReference>